<dbReference type="AlphaFoldDB" id="A0A0B6XYL8"/>
<name>A0A0B6XYL8_9EUPU</name>
<proteinExistence type="predicted"/>
<protein>
    <submittedName>
        <fullName evidence="1">Uncharacterized protein</fullName>
    </submittedName>
</protein>
<accession>A0A0B6XYL8</accession>
<dbReference type="EMBL" id="HACG01002119">
    <property type="protein sequence ID" value="CEK48984.1"/>
    <property type="molecule type" value="Transcribed_RNA"/>
</dbReference>
<gene>
    <name evidence="1" type="primary">ORF5939</name>
</gene>
<evidence type="ECO:0000313" key="1">
    <source>
        <dbReference type="EMBL" id="CEK48984.1"/>
    </source>
</evidence>
<organism evidence="1">
    <name type="scientific">Arion vulgaris</name>
    <dbReference type="NCBI Taxonomy" id="1028688"/>
    <lineage>
        <taxon>Eukaryota</taxon>
        <taxon>Metazoa</taxon>
        <taxon>Spiralia</taxon>
        <taxon>Lophotrochozoa</taxon>
        <taxon>Mollusca</taxon>
        <taxon>Gastropoda</taxon>
        <taxon>Heterobranchia</taxon>
        <taxon>Euthyneura</taxon>
        <taxon>Panpulmonata</taxon>
        <taxon>Eupulmonata</taxon>
        <taxon>Stylommatophora</taxon>
        <taxon>Helicina</taxon>
        <taxon>Arionoidea</taxon>
        <taxon>Arionidae</taxon>
        <taxon>Arion</taxon>
    </lineage>
</organism>
<reference evidence="1" key="1">
    <citation type="submission" date="2014-12" db="EMBL/GenBank/DDBJ databases">
        <title>Insight into the proteome of Arion vulgaris.</title>
        <authorList>
            <person name="Aradska J."/>
            <person name="Bulat T."/>
            <person name="Smidak R."/>
            <person name="Sarate P."/>
            <person name="Gangsoo J."/>
            <person name="Sialana F."/>
            <person name="Bilban M."/>
            <person name="Lubec G."/>
        </authorList>
    </citation>
    <scope>NUCLEOTIDE SEQUENCE</scope>
    <source>
        <tissue evidence="1">Skin</tissue>
    </source>
</reference>
<sequence length="101" mass="11570">MIIINILIYQPTRILLHSSNQMKLLSETVCRWMYRKNFLVVGGRHKTVPNDYLLNGLMLQPRRPGPLHVVGITVNLTKRPFLNTETFSALSFECCKTAPTV</sequence>